<keyword evidence="4 8" id="KW-0812">Transmembrane</keyword>
<dbReference type="GO" id="GO:0005886">
    <property type="term" value="C:plasma membrane"/>
    <property type="evidence" value="ECO:0007669"/>
    <property type="project" value="UniProtKB-SubCell"/>
</dbReference>
<evidence type="ECO:0000313" key="10">
    <source>
        <dbReference type="Proteomes" id="UP001178461"/>
    </source>
</evidence>
<gene>
    <name evidence="9" type="ORF">PODLI_1B021963</name>
</gene>
<evidence type="ECO:0000313" key="9">
    <source>
        <dbReference type="EMBL" id="CAI5796873.1"/>
    </source>
</evidence>
<dbReference type="AlphaFoldDB" id="A0AA35LJB8"/>
<name>A0AA35LJB8_9SAUR</name>
<comment type="subcellular location">
    <subcellularLocation>
        <location evidence="1">Cell membrane</location>
        <topology evidence="1">Multi-pass membrane protein</topology>
    </subcellularLocation>
</comment>
<dbReference type="GO" id="GO:0034632">
    <property type="term" value="F:retinol transmembrane transporter activity"/>
    <property type="evidence" value="ECO:0007669"/>
    <property type="project" value="InterPro"/>
</dbReference>
<feature type="transmembrane region" description="Helical" evidence="8">
    <location>
        <begin position="69"/>
        <end position="94"/>
    </location>
</feature>
<evidence type="ECO:0000256" key="1">
    <source>
        <dbReference type="ARBA" id="ARBA00004651"/>
    </source>
</evidence>
<feature type="transmembrane region" description="Helical" evidence="8">
    <location>
        <begin position="157"/>
        <end position="181"/>
    </location>
</feature>
<dbReference type="GO" id="GO:0071939">
    <property type="term" value="P:vitamin A import into cell"/>
    <property type="evidence" value="ECO:0007669"/>
    <property type="project" value="TreeGrafter"/>
</dbReference>
<dbReference type="EMBL" id="OX395142">
    <property type="protein sequence ID" value="CAI5796873.1"/>
    <property type="molecule type" value="Genomic_DNA"/>
</dbReference>
<dbReference type="InterPro" id="IPR026612">
    <property type="entry name" value="STRA6-like"/>
</dbReference>
<keyword evidence="7" id="KW-0675">Receptor</keyword>
<keyword evidence="10" id="KW-1185">Reference proteome</keyword>
<evidence type="ECO:0000256" key="8">
    <source>
        <dbReference type="SAM" id="Phobius"/>
    </source>
</evidence>
<evidence type="ECO:0000256" key="4">
    <source>
        <dbReference type="ARBA" id="ARBA00022692"/>
    </source>
</evidence>
<keyword evidence="6 8" id="KW-0472">Membrane</keyword>
<evidence type="ECO:0000256" key="3">
    <source>
        <dbReference type="ARBA" id="ARBA00022475"/>
    </source>
</evidence>
<dbReference type="GO" id="GO:0038023">
    <property type="term" value="F:signaling receptor activity"/>
    <property type="evidence" value="ECO:0007669"/>
    <property type="project" value="InterPro"/>
</dbReference>
<accession>A0AA35LJB8</accession>
<sequence>MMGPAFQKIQMSPTRAMSPNTLKNIFLTRKHIKKLRAGKKCYFLTESESETVPSTQCVLALGRFTAYQIAYIIWGYVIMHLMQFVAGMILVYVIILPMVHGEWAKLLDKWGTVILSFVLVMLLRRLELFAGSRVFLQPKISPKDDQRPLALDNRKAFVNFSYFLFFHSVVVGLFSCLMRVLRSTVLGAFLIGRLDRPVMPKGFEGCDKAHTSWVAMLLMDHYHSNPILVCFCHILDTKIRQRQWQKVNGPTENTDMREIALCCPSRRSFDRPIGALGSSCLICGLYVDCRDAVPDGATTKAAQVILAESCIY</sequence>
<keyword evidence="3" id="KW-1003">Cell membrane</keyword>
<proteinExistence type="predicted"/>
<keyword evidence="5 8" id="KW-1133">Transmembrane helix</keyword>
<feature type="transmembrane region" description="Helical" evidence="8">
    <location>
        <begin position="114"/>
        <end position="136"/>
    </location>
</feature>
<protein>
    <submittedName>
        <fullName evidence="9">Uncharacterized protein</fullName>
    </submittedName>
</protein>
<evidence type="ECO:0000256" key="7">
    <source>
        <dbReference type="ARBA" id="ARBA00023170"/>
    </source>
</evidence>
<reference evidence="9" key="1">
    <citation type="submission" date="2022-12" db="EMBL/GenBank/DDBJ databases">
        <authorList>
            <person name="Alioto T."/>
            <person name="Alioto T."/>
            <person name="Gomez Garrido J."/>
        </authorList>
    </citation>
    <scope>NUCLEOTIDE SEQUENCE</scope>
</reference>
<dbReference type="Proteomes" id="UP001178461">
    <property type="component" value="Chromosome 17"/>
</dbReference>
<dbReference type="Pfam" id="PF14752">
    <property type="entry name" value="RBP_receptor"/>
    <property type="match status" value="1"/>
</dbReference>
<dbReference type="PANTHER" id="PTHR21444">
    <property type="entry name" value="COILED-COIL DOMAIN-CONTAINING PROTEIN 180"/>
    <property type="match status" value="1"/>
</dbReference>
<organism evidence="9 10">
    <name type="scientific">Podarcis lilfordi</name>
    <name type="common">Lilford's wall lizard</name>
    <dbReference type="NCBI Taxonomy" id="74358"/>
    <lineage>
        <taxon>Eukaryota</taxon>
        <taxon>Metazoa</taxon>
        <taxon>Chordata</taxon>
        <taxon>Craniata</taxon>
        <taxon>Vertebrata</taxon>
        <taxon>Euteleostomi</taxon>
        <taxon>Lepidosauria</taxon>
        <taxon>Squamata</taxon>
        <taxon>Bifurcata</taxon>
        <taxon>Unidentata</taxon>
        <taxon>Episquamata</taxon>
        <taxon>Laterata</taxon>
        <taxon>Lacertibaenia</taxon>
        <taxon>Lacertidae</taxon>
        <taxon>Podarcis</taxon>
    </lineage>
</organism>
<evidence type="ECO:0000256" key="2">
    <source>
        <dbReference type="ARBA" id="ARBA00022448"/>
    </source>
</evidence>
<evidence type="ECO:0000256" key="6">
    <source>
        <dbReference type="ARBA" id="ARBA00023136"/>
    </source>
</evidence>
<evidence type="ECO:0000256" key="5">
    <source>
        <dbReference type="ARBA" id="ARBA00022989"/>
    </source>
</evidence>
<dbReference type="PANTHER" id="PTHR21444:SF17">
    <property type="entry name" value="STIMULATED BY RETINOIC ACID GENE 6 PROTEIN-LIKE"/>
    <property type="match status" value="1"/>
</dbReference>
<keyword evidence="2" id="KW-0813">Transport</keyword>